<reference evidence="2" key="1">
    <citation type="journal article" date="2019" name="Int. J. Syst. Evol. Microbiol.">
        <title>The Global Catalogue of Microorganisms (GCM) 10K type strain sequencing project: providing services to taxonomists for standard genome sequencing and annotation.</title>
        <authorList>
            <consortium name="The Broad Institute Genomics Platform"/>
            <consortium name="The Broad Institute Genome Sequencing Center for Infectious Disease"/>
            <person name="Wu L."/>
            <person name="Ma J."/>
        </authorList>
    </citation>
    <scope>NUCLEOTIDE SEQUENCE [LARGE SCALE GENOMIC DNA]</scope>
    <source>
        <strain evidence="2">CCM 7526</strain>
    </source>
</reference>
<protein>
    <submittedName>
        <fullName evidence="1">Uncharacterized protein</fullName>
    </submittedName>
</protein>
<dbReference type="EMBL" id="JBHTMK010000027">
    <property type="protein sequence ID" value="MFD1367428.1"/>
    <property type="molecule type" value="Genomic_DNA"/>
</dbReference>
<dbReference type="RefSeq" id="WP_317796761.1">
    <property type="nucleotide sequence ID" value="NZ_AP028461.1"/>
</dbReference>
<gene>
    <name evidence="1" type="ORF">ACFQ5G_18905</name>
</gene>
<dbReference type="Proteomes" id="UP001597183">
    <property type="component" value="Unassembled WGS sequence"/>
</dbReference>
<accession>A0ABW4AAW6</accession>
<organism evidence="1 2">
    <name type="scientific">Actinoplanes sichuanensis</name>
    <dbReference type="NCBI Taxonomy" id="512349"/>
    <lineage>
        <taxon>Bacteria</taxon>
        <taxon>Bacillati</taxon>
        <taxon>Actinomycetota</taxon>
        <taxon>Actinomycetes</taxon>
        <taxon>Micromonosporales</taxon>
        <taxon>Micromonosporaceae</taxon>
        <taxon>Actinoplanes</taxon>
    </lineage>
</organism>
<sequence length="112" mass="11657">MALNVAERLAEFRDRLDEVLRARRELVEGLLSDESLFARLGERVAEATITTPSAATVPNIKVVTEPSAPPTNMTAAASARKPTIAAGIAVATASSAPTSRLRPPVATVPAPA</sequence>
<name>A0ABW4AAW6_9ACTN</name>
<evidence type="ECO:0000313" key="2">
    <source>
        <dbReference type="Proteomes" id="UP001597183"/>
    </source>
</evidence>
<proteinExistence type="predicted"/>
<comment type="caution">
    <text evidence="1">The sequence shown here is derived from an EMBL/GenBank/DDBJ whole genome shotgun (WGS) entry which is preliminary data.</text>
</comment>
<keyword evidence="2" id="KW-1185">Reference proteome</keyword>
<evidence type="ECO:0000313" key="1">
    <source>
        <dbReference type="EMBL" id="MFD1367428.1"/>
    </source>
</evidence>